<sequence length="172" mass="18492">MFCVIQGVGERSVGIYVKKVVDQSAAQRDGRLEPGDQLLSVNGQSLVGISQEEYGFKYSAASKMASSGPIVSFEVCKHAARYNGLIEWLSNPPSTPSQQQSSDHFPPSNTVQPIVPAAPANIPGNSNLASVSEFSRQNSATSTASNFSSQPHFMVPFFAQFASFACVNKYYS</sequence>
<dbReference type="InterPro" id="IPR028842">
    <property type="entry name" value="Afadin"/>
</dbReference>
<accession>A0A183D4N4</accession>
<protein>
    <submittedName>
        <fullName evidence="5">PDZ domain-containing protein</fullName>
    </submittedName>
</protein>
<organism evidence="5">
    <name type="scientific">Gongylonema pulchrum</name>
    <dbReference type="NCBI Taxonomy" id="637853"/>
    <lineage>
        <taxon>Eukaryota</taxon>
        <taxon>Metazoa</taxon>
        <taxon>Ecdysozoa</taxon>
        <taxon>Nematoda</taxon>
        <taxon>Chromadorea</taxon>
        <taxon>Rhabditida</taxon>
        <taxon>Spirurina</taxon>
        <taxon>Spiruromorpha</taxon>
        <taxon>Spiruroidea</taxon>
        <taxon>Gongylonematidae</taxon>
        <taxon>Gongylonema</taxon>
    </lineage>
</organism>
<reference evidence="5" key="1">
    <citation type="submission" date="2016-06" db="UniProtKB">
        <authorList>
            <consortium name="WormBaseParasite"/>
        </authorList>
    </citation>
    <scope>IDENTIFICATION</scope>
</reference>
<dbReference type="SUPFAM" id="SSF50156">
    <property type="entry name" value="PDZ domain-like"/>
    <property type="match status" value="1"/>
</dbReference>
<evidence type="ECO:0000259" key="2">
    <source>
        <dbReference type="PROSITE" id="PS50106"/>
    </source>
</evidence>
<proteinExistence type="predicted"/>
<dbReference type="InterPro" id="IPR036034">
    <property type="entry name" value="PDZ_sf"/>
</dbReference>
<dbReference type="GO" id="GO:0050839">
    <property type="term" value="F:cell adhesion molecule binding"/>
    <property type="evidence" value="ECO:0007669"/>
    <property type="project" value="TreeGrafter"/>
</dbReference>
<dbReference type="PANTHER" id="PTHR10398">
    <property type="entry name" value="AFADIN"/>
    <property type="match status" value="1"/>
</dbReference>
<evidence type="ECO:0000313" key="5">
    <source>
        <dbReference type="WBParaSite" id="GPUH_0000368201-mRNA-1"/>
    </source>
</evidence>
<feature type="compositionally biased region" description="Low complexity" evidence="1">
    <location>
        <begin position="91"/>
        <end position="102"/>
    </location>
</feature>
<dbReference type="PROSITE" id="PS50106">
    <property type="entry name" value="PDZ"/>
    <property type="match status" value="1"/>
</dbReference>
<feature type="domain" description="PDZ" evidence="2">
    <location>
        <begin position="14"/>
        <end position="53"/>
    </location>
</feature>
<evidence type="ECO:0000313" key="4">
    <source>
        <dbReference type="Proteomes" id="UP000271098"/>
    </source>
</evidence>
<reference evidence="3 4" key="2">
    <citation type="submission" date="2018-11" db="EMBL/GenBank/DDBJ databases">
        <authorList>
            <consortium name="Pathogen Informatics"/>
        </authorList>
    </citation>
    <scope>NUCLEOTIDE SEQUENCE [LARGE SCALE GENOMIC DNA]</scope>
</reference>
<evidence type="ECO:0000256" key="1">
    <source>
        <dbReference type="SAM" id="MobiDB-lite"/>
    </source>
</evidence>
<dbReference type="GO" id="GO:0005912">
    <property type="term" value="C:adherens junction"/>
    <property type="evidence" value="ECO:0007669"/>
    <property type="project" value="TreeGrafter"/>
</dbReference>
<feature type="region of interest" description="Disordered" evidence="1">
    <location>
        <begin position="91"/>
        <end position="119"/>
    </location>
</feature>
<dbReference type="Pfam" id="PF00595">
    <property type="entry name" value="PDZ"/>
    <property type="match status" value="1"/>
</dbReference>
<dbReference type="SMART" id="SM00228">
    <property type="entry name" value="PDZ"/>
    <property type="match status" value="1"/>
</dbReference>
<dbReference type="AlphaFoldDB" id="A0A183D4N4"/>
<dbReference type="InterPro" id="IPR001478">
    <property type="entry name" value="PDZ"/>
</dbReference>
<dbReference type="PANTHER" id="PTHR10398:SF2">
    <property type="entry name" value="AFADIN"/>
    <property type="match status" value="1"/>
</dbReference>
<name>A0A183D4N4_9BILA</name>
<dbReference type="WBParaSite" id="GPUH_0000368201-mRNA-1">
    <property type="protein sequence ID" value="GPUH_0000368201-mRNA-1"/>
    <property type="gene ID" value="GPUH_0000368201"/>
</dbReference>
<dbReference type="OrthoDB" id="6022711at2759"/>
<dbReference type="GO" id="GO:0032880">
    <property type="term" value="P:regulation of protein localization"/>
    <property type="evidence" value="ECO:0007669"/>
    <property type="project" value="TreeGrafter"/>
</dbReference>
<dbReference type="EMBL" id="UYRT01006424">
    <property type="protein sequence ID" value="VDK40504.1"/>
    <property type="molecule type" value="Genomic_DNA"/>
</dbReference>
<keyword evidence="4" id="KW-1185">Reference proteome</keyword>
<gene>
    <name evidence="3" type="ORF">GPUH_LOCUS3675</name>
</gene>
<dbReference type="Gene3D" id="2.30.42.10">
    <property type="match status" value="1"/>
</dbReference>
<dbReference type="Proteomes" id="UP000271098">
    <property type="component" value="Unassembled WGS sequence"/>
</dbReference>
<evidence type="ECO:0000313" key="3">
    <source>
        <dbReference type="EMBL" id="VDK40504.1"/>
    </source>
</evidence>